<dbReference type="AlphaFoldDB" id="A0A1K0GBX8"/>
<sequence>MLCFRFTSLLLLALTALTLVSCAVVDPPPIEFVTTPQGRGVADAEVINTYANFFERRLSLPQNYLSPASAYYRDLNYHTFRRILDHDQTRFNEVARSEAGAYYAVPFYGLRNGQRQRMITFLHIADDGRVTPTIHLPAKAENVPGSSHDLWSILQANAGRTRSVVERSHGRLVF</sequence>
<dbReference type="Proteomes" id="UP000179920">
    <property type="component" value="Chromosome XVIII"/>
</dbReference>
<dbReference type="PROSITE" id="PS51257">
    <property type="entry name" value="PROKAR_LIPOPROTEIN"/>
    <property type="match status" value="1"/>
</dbReference>
<name>A0A1K0GBX8_9BASI</name>
<gene>
    <name evidence="2" type="ORF">UBRO_20003</name>
</gene>
<proteinExistence type="predicted"/>
<evidence type="ECO:0000313" key="2">
    <source>
        <dbReference type="EMBL" id="SAM85562.1"/>
    </source>
</evidence>
<protein>
    <submittedName>
        <fullName evidence="2">Uncharacterized protein</fullName>
    </submittedName>
</protein>
<reference evidence="3" key="1">
    <citation type="submission" date="2016-04" db="EMBL/GenBank/DDBJ databases">
        <authorList>
            <person name="Guldener U."/>
            <person name="Guldener U."/>
        </authorList>
    </citation>
    <scope>NUCLEOTIDE SEQUENCE [LARGE SCALE GENOMIC DNA]</scope>
    <source>
        <strain evidence="3">UB2112</strain>
    </source>
</reference>
<feature type="chain" id="PRO_5009664293" evidence="1">
    <location>
        <begin position="23"/>
        <end position="174"/>
    </location>
</feature>
<feature type="signal peptide" evidence="1">
    <location>
        <begin position="1"/>
        <end position="22"/>
    </location>
</feature>
<organism evidence="2 3">
    <name type="scientific">Ustilago bromivora</name>
    <dbReference type="NCBI Taxonomy" id="307758"/>
    <lineage>
        <taxon>Eukaryota</taxon>
        <taxon>Fungi</taxon>
        <taxon>Dikarya</taxon>
        <taxon>Basidiomycota</taxon>
        <taxon>Ustilaginomycotina</taxon>
        <taxon>Ustilaginomycetes</taxon>
        <taxon>Ustilaginales</taxon>
        <taxon>Ustilaginaceae</taxon>
        <taxon>Ustilago</taxon>
    </lineage>
</organism>
<accession>A0A1K0GBX8</accession>
<dbReference type="EMBL" id="LT558134">
    <property type="protein sequence ID" value="SAM85562.1"/>
    <property type="molecule type" value="Genomic_DNA"/>
</dbReference>
<keyword evidence="1" id="KW-0732">Signal</keyword>
<evidence type="ECO:0000256" key="1">
    <source>
        <dbReference type="SAM" id="SignalP"/>
    </source>
</evidence>
<evidence type="ECO:0000313" key="3">
    <source>
        <dbReference type="Proteomes" id="UP000179920"/>
    </source>
</evidence>